<accession>A0ABV7ZIU9</accession>
<dbReference type="RefSeq" id="WP_104751867.1">
    <property type="nucleotide sequence ID" value="NZ_FZMF01000010.1"/>
</dbReference>
<feature type="signal peptide" evidence="1">
    <location>
        <begin position="1"/>
        <end position="19"/>
    </location>
</feature>
<keyword evidence="1" id="KW-0732">Signal</keyword>
<dbReference type="Proteomes" id="UP001595783">
    <property type="component" value="Unassembled WGS sequence"/>
</dbReference>
<dbReference type="Pfam" id="PF09626">
    <property type="entry name" value="DHC"/>
    <property type="match status" value="1"/>
</dbReference>
<gene>
    <name evidence="2" type="ORF">ACFOPX_03385</name>
</gene>
<dbReference type="InterPro" id="IPR018588">
    <property type="entry name" value="Dihaem_cytochrome-c"/>
</dbReference>
<feature type="chain" id="PRO_5045337487" evidence="1">
    <location>
        <begin position="20"/>
        <end position="191"/>
    </location>
</feature>
<evidence type="ECO:0000313" key="2">
    <source>
        <dbReference type="EMBL" id="MFC3847579.1"/>
    </source>
</evidence>
<dbReference type="InterPro" id="IPR036909">
    <property type="entry name" value="Cyt_c-like_dom_sf"/>
</dbReference>
<comment type="caution">
    <text evidence="2">The sequence shown here is derived from an EMBL/GenBank/DDBJ whole genome shotgun (WGS) entry which is preliminary data.</text>
</comment>
<dbReference type="EMBL" id="JBHRZO010000014">
    <property type="protein sequence ID" value="MFC3847579.1"/>
    <property type="molecule type" value="Genomic_DNA"/>
</dbReference>
<reference evidence="3" key="1">
    <citation type="journal article" date="2019" name="Int. J. Syst. Evol. Microbiol.">
        <title>The Global Catalogue of Microorganisms (GCM) 10K type strain sequencing project: providing services to taxonomists for standard genome sequencing and annotation.</title>
        <authorList>
            <consortium name="The Broad Institute Genomics Platform"/>
            <consortium name="The Broad Institute Genome Sequencing Center for Infectious Disease"/>
            <person name="Wu L."/>
            <person name="Ma J."/>
        </authorList>
    </citation>
    <scope>NUCLEOTIDE SEQUENCE [LARGE SCALE GENOMIC DNA]</scope>
    <source>
        <strain evidence="3">CCUG 53816</strain>
    </source>
</reference>
<name>A0ABV7ZIU9_9HELI</name>
<organism evidence="2 3">
    <name type="scientific">Helicobacter baculiformis</name>
    <dbReference type="NCBI Taxonomy" id="427351"/>
    <lineage>
        <taxon>Bacteria</taxon>
        <taxon>Pseudomonadati</taxon>
        <taxon>Campylobacterota</taxon>
        <taxon>Epsilonproteobacteria</taxon>
        <taxon>Campylobacterales</taxon>
        <taxon>Helicobacteraceae</taxon>
        <taxon>Helicobacter</taxon>
    </lineage>
</organism>
<dbReference type="SUPFAM" id="SSF46626">
    <property type="entry name" value="Cytochrome c"/>
    <property type="match status" value="1"/>
</dbReference>
<evidence type="ECO:0000313" key="3">
    <source>
        <dbReference type="Proteomes" id="UP001595783"/>
    </source>
</evidence>
<evidence type="ECO:0000256" key="1">
    <source>
        <dbReference type="SAM" id="SignalP"/>
    </source>
</evidence>
<protein>
    <submittedName>
        <fullName evidence="2">Cytochrome c3 family protein</fullName>
    </submittedName>
</protein>
<keyword evidence="3" id="KW-1185">Reference proteome</keyword>
<dbReference type="Gene3D" id="1.10.760.10">
    <property type="entry name" value="Cytochrome c-like domain"/>
    <property type="match status" value="1"/>
</dbReference>
<proteinExistence type="predicted"/>
<sequence length="191" mass="21777">MKKCVLMALILGGVLQAQSLLYSPEVLSLYLHQEDDKVAGRLLPTNAFNVLKTQGARVLLRIEGYSNPKAPFALYANDHQRVLVAVFAKNTPLKIMHLGSSKEGKWDRVRVEMWTDKAKFSPDLQAILARAQELFSNNCGTCHTLHKPREFRANAWPAIFRSMQERTAIAKKDRWLVIQYLQKNAKDFKIP</sequence>